<reference evidence="2 3" key="1">
    <citation type="submission" date="2020-02" db="EMBL/GenBank/DDBJ databases">
        <title>Genome sequence of the type strain CGMCC 1.15528 of Mesorhizobium zhangyense.</title>
        <authorList>
            <person name="Gao J."/>
            <person name="Sun J."/>
        </authorList>
    </citation>
    <scope>NUCLEOTIDE SEQUENCE [LARGE SCALE GENOMIC DNA]</scope>
    <source>
        <strain evidence="2 3">CGMCC 1.15528</strain>
    </source>
</reference>
<dbReference type="AlphaFoldDB" id="A0A7C9VE52"/>
<evidence type="ECO:0000313" key="3">
    <source>
        <dbReference type="Proteomes" id="UP000481252"/>
    </source>
</evidence>
<gene>
    <name evidence="2" type="ORF">G6N74_14255</name>
</gene>
<dbReference type="RefSeq" id="WP_165118388.1">
    <property type="nucleotide sequence ID" value="NZ_JAAKZG010000005.1"/>
</dbReference>
<sequence>MAVNTQKPGRTKQKKAKKLKSKLTPEQRKIQKVKADHIRTARATLRNAGFDRAPEIAELQINFGGQDGEFDDAFVYQNVILLVEYTTSQPSDVTGHLKNKKIIFSKVESDPDGFIAYLREKSPDFDKRLGNRFHYKKFITRIIYCSRYDFDAGVKNTVDEPIYLDFPLLKYFEKICGTIKMSALPEFLEFANIDPTKVAKDGIFPKNSTDIKYDGSILPDSASGFPPGYKVVSFYADAASLLQRAYVLRRNGWRSSFQAYQRMVQPTKIEQIRRKLKSDGQVFVNNLIATLPSDVHPVNDEGKTVDIKLLEETAPVKISLPLRPNSIGLIDGQHRLFSYYESREDDKHIAKLRNEQNLLVTGIIYPDGTPQEIAERFEATLFLAINSNQTNAPPALKQEIEVILKPYSPTAIGKQVLQRLAASGPLHGHVEAYFFDKGKLKTTSIVSYGLGPLIKLGGNDSLFTLFSHPQKAEIASGRAPAALAEYIKFSASQIEIFLNAVKANVPNERWTTEAQVKNRVLTVTYVNSFLIVMRRIIENRGAIDFLILKNKLEGIHEFDFSAFHSSQYGRMAGEIYDKHFHT</sequence>
<protein>
    <submittedName>
        <fullName evidence="2">DGQHR domain-containing protein</fullName>
    </submittedName>
</protein>
<dbReference type="EMBL" id="JAAKZG010000005">
    <property type="protein sequence ID" value="NGN42228.1"/>
    <property type="molecule type" value="Genomic_DNA"/>
</dbReference>
<feature type="compositionally biased region" description="Basic residues" evidence="1">
    <location>
        <begin position="9"/>
        <end position="21"/>
    </location>
</feature>
<evidence type="ECO:0000256" key="1">
    <source>
        <dbReference type="SAM" id="MobiDB-lite"/>
    </source>
</evidence>
<keyword evidence="3" id="KW-1185">Reference proteome</keyword>
<comment type="caution">
    <text evidence="2">The sequence shown here is derived from an EMBL/GenBank/DDBJ whole genome shotgun (WGS) entry which is preliminary data.</text>
</comment>
<feature type="region of interest" description="Disordered" evidence="1">
    <location>
        <begin position="1"/>
        <end position="26"/>
    </location>
</feature>
<organism evidence="2 3">
    <name type="scientific">Mesorhizobium zhangyense</name>
    <dbReference type="NCBI Taxonomy" id="1776730"/>
    <lineage>
        <taxon>Bacteria</taxon>
        <taxon>Pseudomonadati</taxon>
        <taxon>Pseudomonadota</taxon>
        <taxon>Alphaproteobacteria</taxon>
        <taxon>Hyphomicrobiales</taxon>
        <taxon>Phyllobacteriaceae</taxon>
        <taxon>Mesorhizobium</taxon>
    </lineage>
</organism>
<dbReference type="Proteomes" id="UP000481252">
    <property type="component" value="Unassembled WGS sequence"/>
</dbReference>
<dbReference type="InterPro" id="IPR017601">
    <property type="entry name" value="DGQHR-contain_dom"/>
</dbReference>
<accession>A0A7C9VE52</accession>
<dbReference type="NCBIfam" id="TIGR03187">
    <property type="entry name" value="DGQHR"/>
    <property type="match status" value="1"/>
</dbReference>
<evidence type="ECO:0000313" key="2">
    <source>
        <dbReference type="EMBL" id="NGN42228.1"/>
    </source>
</evidence>
<name>A0A7C9VE52_9HYPH</name>
<proteinExistence type="predicted"/>